<sequence>MDDENDDSMETQLDGEDLGQSITDEGFLAQVQQRQQETSGMNQILQLVTDMDIQEPGTSSSANVMEFSGIQQELDNIEKEHNDVLQKLEEASRSEAMHQVPAALTNIFGTWRVLPNQEVHPSTTITPYAPAFMYKYMWYKLDGFNLHSVLFTGHNHQKSVETIGLETNGDIEGTRKMMYVDKDRLVTSHRRQSDGMEVMRVEVFVEDEKLYYIFQKDQYRYIRQYERAFQRT</sequence>
<evidence type="ECO:0000256" key="1">
    <source>
        <dbReference type="SAM" id="Coils"/>
    </source>
</evidence>
<evidence type="ECO:0000256" key="2">
    <source>
        <dbReference type="SAM" id="MobiDB-lite"/>
    </source>
</evidence>
<name>A0A2G5VAF7_9PELO</name>
<evidence type="ECO:0000313" key="3">
    <source>
        <dbReference type="EMBL" id="PIC48536.1"/>
    </source>
</evidence>
<reference evidence="4" key="1">
    <citation type="submission" date="2017-10" db="EMBL/GenBank/DDBJ databases">
        <title>Rapid genome shrinkage in a self-fertile nematode reveals novel sperm competition proteins.</title>
        <authorList>
            <person name="Yin D."/>
            <person name="Schwarz E.M."/>
            <person name="Thomas C.G."/>
            <person name="Felde R.L."/>
            <person name="Korf I.F."/>
            <person name="Cutter A.D."/>
            <person name="Schartner C.M."/>
            <person name="Ralston E.J."/>
            <person name="Meyer B.J."/>
            <person name="Haag E.S."/>
        </authorList>
    </citation>
    <scope>NUCLEOTIDE SEQUENCE [LARGE SCALE GENOMIC DNA]</scope>
    <source>
        <strain evidence="4">JU1422</strain>
    </source>
</reference>
<organism evidence="3 4">
    <name type="scientific">Caenorhabditis nigoni</name>
    <dbReference type="NCBI Taxonomy" id="1611254"/>
    <lineage>
        <taxon>Eukaryota</taxon>
        <taxon>Metazoa</taxon>
        <taxon>Ecdysozoa</taxon>
        <taxon>Nematoda</taxon>
        <taxon>Chromadorea</taxon>
        <taxon>Rhabditida</taxon>
        <taxon>Rhabditina</taxon>
        <taxon>Rhabditomorpha</taxon>
        <taxon>Rhabditoidea</taxon>
        <taxon>Rhabditidae</taxon>
        <taxon>Peloderinae</taxon>
        <taxon>Caenorhabditis</taxon>
    </lineage>
</organism>
<feature type="coiled-coil region" evidence="1">
    <location>
        <begin position="67"/>
        <end position="94"/>
    </location>
</feature>
<dbReference type="AlphaFoldDB" id="A0A2G5VAF7"/>
<dbReference type="OrthoDB" id="10275345at2759"/>
<dbReference type="Proteomes" id="UP000230233">
    <property type="component" value="Chromosome II"/>
</dbReference>
<proteinExistence type="predicted"/>
<accession>A0A2G5VAF7</accession>
<evidence type="ECO:0000313" key="4">
    <source>
        <dbReference type="Proteomes" id="UP000230233"/>
    </source>
</evidence>
<protein>
    <submittedName>
        <fullName evidence="3">Uncharacterized protein</fullName>
    </submittedName>
</protein>
<comment type="caution">
    <text evidence="3">The sequence shown here is derived from an EMBL/GenBank/DDBJ whole genome shotgun (WGS) entry which is preliminary data.</text>
</comment>
<dbReference type="EMBL" id="PDUG01000002">
    <property type="protein sequence ID" value="PIC48536.1"/>
    <property type="molecule type" value="Genomic_DNA"/>
</dbReference>
<keyword evidence="1" id="KW-0175">Coiled coil</keyword>
<feature type="region of interest" description="Disordered" evidence="2">
    <location>
        <begin position="1"/>
        <end position="25"/>
    </location>
</feature>
<keyword evidence="4" id="KW-1185">Reference proteome</keyword>
<feature type="compositionally biased region" description="Acidic residues" evidence="2">
    <location>
        <begin position="1"/>
        <end position="17"/>
    </location>
</feature>
<gene>
    <name evidence="3" type="primary">Cnig_chr_II.g7471</name>
    <name evidence="3" type="ORF">B9Z55_007471</name>
</gene>